<dbReference type="RefSeq" id="WP_345680204.1">
    <property type="nucleotide sequence ID" value="NZ_BAABHS010000042.1"/>
</dbReference>
<protein>
    <submittedName>
        <fullName evidence="2">Alpha/beta hydrolase domain-containing protein</fullName>
    </submittedName>
</protein>
<name>A0ABP9I925_9ACTN</name>
<feature type="domain" description="Alpha/beta hydrolase" evidence="1">
    <location>
        <begin position="9"/>
        <end position="444"/>
    </location>
</feature>
<dbReference type="InterPro" id="IPR045394">
    <property type="entry name" value="Abhydrolase_dom"/>
</dbReference>
<comment type="caution">
    <text evidence="2">The sequence shown here is derived from an EMBL/GenBank/DDBJ whole genome shotgun (WGS) entry which is preliminary data.</text>
</comment>
<dbReference type="Proteomes" id="UP001500466">
    <property type="component" value="Unassembled WGS sequence"/>
</dbReference>
<keyword evidence="2" id="KW-0378">Hydrolase</keyword>
<evidence type="ECO:0000313" key="2">
    <source>
        <dbReference type="EMBL" id="GAA4991153.1"/>
    </source>
</evidence>
<organism evidence="2 3">
    <name type="scientific">Yinghuangia aomiensis</name>
    <dbReference type="NCBI Taxonomy" id="676205"/>
    <lineage>
        <taxon>Bacteria</taxon>
        <taxon>Bacillati</taxon>
        <taxon>Actinomycetota</taxon>
        <taxon>Actinomycetes</taxon>
        <taxon>Kitasatosporales</taxon>
        <taxon>Streptomycetaceae</taxon>
        <taxon>Yinghuangia</taxon>
    </lineage>
</organism>
<accession>A0ABP9I925</accession>
<reference evidence="3" key="1">
    <citation type="journal article" date="2019" name="Int. J. Syst. Evol. Microbiol.">
        <title>The Global Catalogue of Microorganisms (GCM) 10K type strain sequencing project: providing services to taxonomists for standard genome sequencing and annotation.</title>
        <authorList>
            <consortium name="The Broad Institute Genomics Platform"/>
            <consortium name="The Broad Institute Genome Sequencing Center for Infectious Disease"/>
            <person name="Wu L."/>
            <person name="Ma J."/>
        </authorList>
    </citation>
    <scope>NUCLEOTIDE SEQUENCE [LARGE SCALE GENOMIC DNA]</scope>
    <source>
        <strain evidence="3">JCM 17986</strain>
    </source>
</reference>
<gene>
    <name evidence="2" type="ORF">GCM10023205_73810</name>
</gene>
<evidence type="ECO:0000259" key="1">
    <source>
        <dbReference type="Pfam" id="PF20091"/>
    </source>
</evidence>
<sequence>MTQSPNGLEGPVAGGRGQPFSASVIDLAPHGYEEIEYFISGHASRFAPADGATFEQHGRWKAVAGEPTPYRTRILVRRPSPERFNGTVVVEFMQEYFGVERDTNYRWNAETLVREGFAWVGASLHHEGVDVRGRTELSFGDVKFQTGPALAEWDPERYGSLVLPDSDLCYDILSDVGRAVGPDRGAVGNDPLAGLDVRRVLAVGNTIAGARLQQYINAVHPLHQVFDGFFLQDLKDEHLTLSAGATPPPGPWIRTDVDVPTIVLNTTTAAMDTTRQTEGPFLRFWEPAGSSHTTGPFMARVAEVTKRDLDADTPLGPPERANTFPVHYISGAALVALHQWAAGGEAAQTFPVIDRTGEGPDALPPFDEVGNVEGGLRTPWVDVPVARYEWRGDSLGGSGRTFPFSDDELAKLYGTPHEYRRRFAAAAHEAERRGVLLPEDALTAIEDSRKVQW</sequence>
<keyword evidence="3" id="KW-1185">Reference proteome</keyword>
<proteinExistence type="predicted"/>
<evidence type="ECO:0000313" key="3">
    <source>
        <dbReference type="Proteomes" id="UP001500466"/>
    </source>
</evidence>
<dbReference type="Pfam" id="PF20091">
    <property type="entry name" value="Abhydrolase_10"/>
    <property type="match status" value="1"/>
</dbReference>
<dbReference type="GO" id="GO:0016787">
    <property type="term" value="F:hydrolase activity"/>
    <property type="evidence" value="ECO:0007669"/>
    <property type="project" value="UniProtKB-KW"/>
</dbReference>
<dbReference type="EMBL" id="BAABHS010000042">
    <property type="protein sequence ID" value="GAA4991153.1"/>
    <property type="molecule type" value="Genomic_DNA"/>
</dbReference>